<proteinExistence type="predicted"/>
<dbReference type="PANTHER" id="PTHR43289:SF6">
    <property type="entry name" value="SERINE_THREONINE-PROTEIN KINASE NEKL-3"/>
    <property type="match status" value="1"/>
</dbReference>
<gene>
    <name evidence="6" type="ORF">PLANPX_5688</name>
</gene>
<dbReference type="Pfam" id="PF00069">
    <property type="entry name" value="Pkinase"/>
    <property type="match status" value="1"/>
</dbReference>
<sequence length="301" mass="33442">MSFIIVRIDPSGTTKKLSFAYGLELEGSTGHRFKLGKHIRTGGNGVVFEAECTAPDGTEEGLCAVKFLKELDDVRQDRFANEIRILNDLSHPNIVKCFGSGRVRLGEENIDVPWMAMSLGDVNLRQYLDEHKAPLDAITAINTCIKVCNAIAHLHDKSIIHRDLKPANVIWLTDEDRDNIFLVDFGIAKYVGEDVSARRMDDFTSLHQFVGPANFASPELLAYSRDKSHPVDTRSDLFQIGLLLWFLATNRIAAGIPSRRLDPTNGPIFEIATQLLAMDPDDRIPTAGDLSKRLSEIVATL</sequence>
<dbReference type="EMBL" id="AP021861">
    <property type="protein sequence ID" value="BBO36076.1"/>
    <property type="molecule type" value="Genomic_DNA"/>
</dbReference>
<dbReference type="AlphaFoldDB" id="A0A5K7XMK9"/>
<keyword evidence="3" id="KW-0418">Kinase</keyword>
<evidence type="ECO:0000313" key="7">
    <source>
        <dbReference type="Proteomes" id="UP000326837"/>
    </source>
</evidence>
<dbReference type="PANTHER" id="PTHR43289">
    <property type="entry name" value="MITOGEN-ACTIVATED PROTEIN KINASE KINASE KINASE 20-RELATED"/>
    <property type="match status" value="1"/>
</dbReference>
<dbReference type="PROSITE" id="PS50011">
    <property type="entry name" value="PROTEIN_KINASE_DOM"/>
    <property type="match status" value="1"/>
</dbReference>
<dbReference type="Gene3D" id="1.10.510.10">
    <property type="entry name" value="Transferase(Phosphotransferase) domain 1"/>
    <property type="match status" value="1"/>
</dbReference>
<dbReference type="InterPro" id="IPR011009">
    <property type="entry name" value="Kinase-like_dom_sf"/>
</dbReference>
<dbReference type="KEGG" id="lpav:PLANPX_5688"/>
<dbReference type="SUPFAM" id="SSF56112">
    <property type="entry name" value="Protein kinase-like (PK-like)"/>
    <property type="match status" value="1"/>
</dbReference>
<protein>
    <recommendedName>
        <fullName evidence="5">Protein kinase domain-containing protein</fullName>
    </recommendedName>
</protein>
<reference evidence="7" key="1">
    <citation type="submission" date="2019-10" db="EMBL/GenBank/DDBJ databases">
        <title>Lacipirellula parvula gen. nov., sp. nov., representing a lineage of planctomycetes widespread in freshwater anoxic habitats, and description of the family Lacipirellulaceae.</title>
        <authorList>
            <person name="Dedysh S.N."/>
            <person name="Kulichevskaya I.S."/>
            <person name="Beletsky A.V."/>
            <person name="Rakitin A.L."/>
            <person name="Mardanov A.V."/>
            <person name="Ivanova A.A."/>
            <person name="Saltykova V.X."/>
            <person name="Rijpstra W.I.C."/>
            <person name="Sinninghe Damste J.S."/>
            <person name="Ravin N.V."/>
        </authorList>
    </citation>
    <scope>NUCLEOTIDE SEQUENCE [LARGE SCALE GENOMIC DNA]</scope>
    <source>
        <strain evidence="7">PX69</strain>
    </source>
</reference>
<keyword evidence="1" id="KW-0808">Transferase</keyword>
<dbReference type="GO" id="GO:0005524">
    <property type="term" value="F:ATP binding"/>
    <property type="evidence" value="ECO:0007669"/>
    <property type="project" value="UniProtKB-KW"/>
</dbReference>
<dbReference type="Gene3D" id="3.30.200.20">
    <property type="entry name" value="Phosphorylase Kinase, domain 1"/>
    <property type="match status" value="1"/>
</dbReference>
<feature type="domain" description="Protein kinase" evidence="5">
    <location>
        <begin position="33"/>
        <end position="301"/>
    </location>
</feature>
<evidence type="ECO:0000259" key="5">
    <source>
        <dbReference type="PROSITE" id="PS50011"/>
    </source>
</evidence>
<dbReference type="InterPro" id="IPR000719">
    <property type="entry name" value="Prot_kinase_dom"/>
</dbReference>
<evidence type="ECO:0000256" key="4">
    <source>
        <dbReference type="ARBA" id="ARBA00022840"/>
    </source>
</evidence>
<evidence type="ECO:0000256" key="3">
    <source>
        <dbReference type="ARBA" id="ARBA00022777"/>
    </source>
</evidence>
<keyword evidence="7" id="KW-1185">Reference proteome</keyword>
<name>A0A5K7XMK9_9BACT</name>
<keyword evidence="4" id="KW-0067">ATP-binding</keyword>
<dbReference type="RefSeq" id="WP_152101317.1">
    <property type="nucleotide sequence ID" value="NZ_AP021861.1"/>
</dbReference>
<dbReference type="CDD" id="cd14014">
    <property type="entry name" value="STKc_PknB_like"/>
    <property type="match status" value="1"/>
</dbReference>
<keyword evidence="2" id="KW-0547">Nucleotide-binding</keyword>
<organism evidence="6 7">
    <name type="scientific">Lacipirellula parvula</name>
    <dbReference type="NCBI Taxonomy" id="2650471"/>
    <lineage>
        <taxon>Bacteria</taxon>
        <taxon>Pseudomonadati</taxon>
        <taxon>Planctomycetota</taxon>
        <taxon>Planctomycetia</taxon>
        <taxon>Pirellulales</taxon>
        <taxon>Lacipirellulaceae</taxon>
        <taxon>Lacipirellula</taxon>
    </lineage>
</organism>
<dbReference type="GO" id="GO:0004674">
    <property type="term" value="F:protein serine/threonine kinase activity"/>
    <property type="evidence" value="ECO:0007669"/>
    <property type="project" value="TreeGrafter"/>
</dbReference>
<evidence type="ECO:0000313" key="6">
    <source>
        <dbReference type="EMBL" id="BBO36076.1"/>
    </source>
</evidence>
<evidence type="ECO:0000256" key="1">
    <source>
        <dbReference type="ARBA" id="ARBA00022679"/>
    </source>
</evidence>
<accession>A0A5K7XMK9</accession>
<dbReference type="SMART" id="SM00220">
    <property type="entry name" value="S_TKc"/>
    <property type="match status" value="1"/>
</dbReference>
<evidence type="ECO:0000256" key="2">
    <source>
        <dbReference type="ARBA" id="ARBA00022741"/>
    </source>
</evidence>
<dbReference type="Proteomes" id="UP000326837">
    <property type="component" value="Chromosome"/>
</dbReference>